<protein>
    <submittedName>
        <fullName evidence="3">Uncharacterized protein</fullName>
    </submittedName>
</protein>
<dbReference type="AlphaFoldDB" id="A0A6P1MA11"/>
<proteinExistence type="predicted"/>
<feature type="region of interest" description="Disordered" evidence="1">
    <location>
        <begin position="83"/>
        <end position="104"/>
    </location>
</feature>
<keyword evidence="2" id="KW-1133">Transmembrane helix</keyword>
<gene>
    <name evidence="3" type="ORF">GT409_02740</name>
</gene>
<keyword evidence="4" id="KW-1185">Reference proteome</keyword>
<keyword evidence="2" id="KW-0812">Transmembrane</keyword>
<evidence type="ECO:0000313" key="3">
    <source>
        <dbReference type="EMBL" id="QHI68416.1"/>
    </source>
</evidence>
<evidence type="ECO:0000256" key="1">
    <source>
        <dbReference type="SAM" id="MobiDB-lite"/>
    </source>
</evidence>
<keyword evidence="2" id="KW-0472">Membrane</keyword>
<accession>A0A6P1MA11</accession>
<dbReference type="EMBL" id="CP047593">
    <property type="protein sequence ID" value="QHI68416.1"/>
    <property type="molecule type" value="Genomic_DNA"/>
</dbReference>
<organism evidence="3 4">
    <name type="scientific">Tichowtungia aerotolerans</name>
    <dbReference type="NCBI Taxonomy" id="2697043"/>
    <lineage>
        <taxon>Bacteria</taxon>
        <taxon>Pseudomonadati</taxon>
        <taxon>Kiritimatiellota</taxon>
        <taxon>Tichowtungiia</taxon>
        <taxon>Tichowtungiales</taxon>
        <taxon>Tichowtungiaceae</taxon>
        <taxon>Tichowtungia</taxon>
    </lineage>
</organism>
<feature type="transmembrane region" description="Helical" evidence="2">
    <location>
        <begin position="21"/>
        <end position="41"/>
    </location>
</feature>
<name>A0A6P1MA11_9BACT</name>
<reference evidence="3 4" key="1">
    <citation type="submission" date="2020-01" db="EMBL/GenBank/DDBJ databases">
        <title>Ponticoccus aerotolerans gen. nov., sp. nov., an anaerobic bacterium and proposal of Ponticoccusceae fam. nov., Ponticoccusles ord. nov. and Ponticoccuse classis nov. in the phylum Kiritimatiellaeota.</title>
        <authorList>
            <person name="Zhou L.Y."/>
            <person name="Du Z.J."/>
        </authorList>
    </citation>
    <scope>NUCLEOTIDE SEQUENCE [LARGE SCALE GENOMIC DNA]</scope>
    <source>
        <strain evidence="3 4">S-5007</strain>
    </source>
</reference>
<feature type="compositionally biased region" description="Basic residues" evidence="1">
    <location>
        <begin position="87"/>
        <end position="104"/>
    </location>
</feature>
<evidence type="ECO:0000313" key="4">
    <source>
        <dbReference type="Proteomes" id="UP000464954"/>
    </source>
</evidence>
<dbReference type="RefSeq" id="WP_160626716.1">
    <property type="nucleotide sequence ID" value="NZ_CP047593.1"/>
</dbReference>
<feature type="transmembrane region" description="Helical" evidence="2">
    <location>
        <begin position="53"/>
        <end position="75"/>
    </location>
</feature>
<evidence type="ECO:0000256" key="2">
    <source>
        <dbReference type="SAM" id="Phobius"/>
    </source>
</evidence>
<sequence>MMPQHGGVPNFSLKIPGPIKVLLILELTIGTLLTLSFHLYADSGDLAAANRTKLSLIVTILLAFFIFLVGTGRWWHPHLWRHGNSQKQHRHRTRNNRHRTRNRR</sequence>
<dbReference type="Proteomes" id="UP000464954">
    <property type="component" value="Chromosome"/>
</dbReference>
<dbReference type="KEGG" id="taer:GT409_02740"/>